<dbReference type="VEuPathDB" id="TriTrypDB:TcBrA4_0171920"/>
<feature type="compositionally biased region" description="Gly residues" evidence="1">
    <location>
        <begin position="149"/>
        <end position="174"/>
    </location>
</feature>
<dbReference type="VEuPathDB" id="TriTrypDB:C3747_26g43"/>
<dbReference type="AlphaFoldDB" id="A0A2V2X506"/>
<dbReference type="Proteomes" id="UP000246078">
    <property type="component" value="Unassembled WGS sequence"/>
</dbReference>
<dbReference type="VEuPathDB" id="TriTrypDB:TcYC6_0160160"/>
<evidence type="ECO:0000313" key="4">
    <source>
        <dbReference type="Proteomes" id="UP000246078"/>
    </source>
</evidence>
<dbReference type="VEuPathDB" id="TriTrypDB:TcG_10394"/>
<proteinExistence type="predicted"/>
<dbReference type="VEuPathDB" id="TriTrypDB:ECC02_007980"/>
<feature type="compositionally biased region" description="Basic and acidic residues" evidence="1">
    <location>
        <begin position="319"/>
        <end position="334"/>
    </location>
</feature>
<feature type="compositionally biased region" description="Basic and acidic residues" evidence="1">
    <location>
        <begin position="270"/>
        <end position="282"/>
    </location>
</feature>
<feature type="region of interest" description="Disordered" evidence="1">
    <location>
        <begin position="147"/>
        <end position="430"/>
    </location>
</feature>
<keyword evidence="2" id="KW-0472">Membrane</keyword>
<keyword evidence="2" id="KW-0812">Transmembrane</keyword>
<dbReference type="VEuPathDB" id="TriTrypDB:TcYC6_0162490"/>
<dbReference type="VEuPathDB" id="TriTrypDB:TCDM_05772"/>
<accession>A0A2V2X506</accession>
<feature type="compositionally biased region" description="Polar residues" evidence="1">
    <location>
        <begin position="199"/>
        <end position="223"/>
    </location>
</feature>
<dbReference type="VEuPathDB" id="TriTrypDB:C4B63_1g81"/>
<dbReference type="VEuPathDB" id="TriTrypDB:TCSYLVIO_006767"/>
<dbReference type="EMBL" id="PRFC01000026">
    <property type="protein sequence ID" value="PWV15906.1"/>
    <property type="molecule type" value="Genomic_DNA"/>
</dbReference>
<dbReference type="VEuPathDB" id="TriTrypDB:Tc_MARK_7430"/>
<dbReference type="VEuPathDB" id="TriTrypDB:BCY84_06815"/>
<feature type="compositionally biased region" description="Polar residues" evidence="1">
    <location>
        <begin position="396"/>
        <end position="405"/>
    </location>
</feature>
<gene>
    <name evidence="3" type="ORF">C3747_26g43</name>
</gene>
<feature type="compositionally biased region" description="Basic and acidic residues" evidence="1">
    <location>
        <begin position="297"/>
        <end position="307"/>
    </location>
</feature>
<evidence type="ECO:0000313" key="3">
    <source>
        <dbReference type="EMBL" id="PWV15906.1"/>
    </source>
</evidence>
<sequence length="452" mass="46015">MFLWCVTLIAGWDGAWLLNLSLLLLCVDGELVCAEGCTQVTGVMAIMMTGRVLLVCALCVLWCGAGGVYARDILKNAQGGCVASGGFGKKRSYLWSGFDKDVPTPFLRSVLPIPVIQAGDSEGVSSKENNGKNLILGDGVSGAEITAGVGRGGGGSDGRGGVNSAGEEGAGGSHAGSVPGAGSSPPAGGPASGGGSSPDRSANTGTTVSLSSPSQREAQQEVLQSDEAKDQSRQLLDGKAPDTPVAKTQSRGSGPARGQGVEDTSTLSGKEQHSSEEPRKEDGDSDTLQTVDLAEDPNTKIEKKGKVLPELSNAPLPEPKTDHPKTNPEKEKKGSQNTSASTDSPAKQEGNNEDPVSTSDTAESVSTGSQEQAAATSSNESSSPLQKETSIEKTTVENSQPSDGAQTEKRQSGDKERVGDSDSSTAVSHATSPLLPLLLLVVCAAAAAVVAA</sequence>
<feature type="compositionally biased region" description="Polar residues" evidence="1">
    <location>
        <begin position="335"/>
        <end position="345"/>
    </location>
</feature>
<dbReference type="VEuPathDB" id="TriTrypDB:TcBrA4_0018430"/>
<feature type="compositionally biased region" description="Polar residues" evidence="1">
    <location>
        <begin position="421"/>
        <end position="430"/>
    </location>
</feature>
<name>A0A2V2X506_TRYCR</name>
<dbReference type="VEuPathDB" id="TriTrypDB:TcCLB.509867.60"/>
<dbReference type="VEuPathDB" id="TriTrypDB:ECC02_009066"/>
<reference evidence="3 4" key="1">
    <citation type="journal article" date="2018" name="Microb. Genom.">
        <title>Expanding an expanded genome: long-read sequencing of Trypanosoma cruzi.</title>
        <authorList>
            <person name="Berna L."/>
            <person name="Rodriguez M."/>
            <person name="Chiribao M.L."/>
            <person name="Parodi-Talice A."/>
            <person name="Pita S."/>
            <person name="Rijo G."/>
            <person name="Alvarez-Valin F."/>
            <person name="Robello C."/>
        </authorList>
    </citation>
    <scope>NUCLEOTIDE SEQUENCE [LARGE SCALE GENOMIC DNA]</scope>
    <source>
        <strain evidence="3 4">TCC</strain>
    </source>
</reference>
<evidence type="ECO:0000256" key="2">
    <source>
        <dbReference type="SAM" id="Phobius"/>
    </source>
</evidence>
<dbReference type="VEuPathDB" id="TriTrypDB:TcG_09622"/>
<evidence type="ECO:0000256" key="1">
    <source>
        <dbReference type="SAM" id="MobiDB-lite"/>
    </source>
</evidence>
<comment type="caution">
    <text evidence="3">The sequence shown here is derived from an EMBL/GenBank/DDBJ whole genome shotgun (WGS) entry which is preliminary data.</text>
</comment>
<dbReference type="VEuPathDB" id="TriTrypDB:TcCLB.511797.200"/>
<dbReference type="VEuPathDB" id="TriTrypDB:TcCL_ESM09956"/>
<feature type="compositionally biased region" description="Low complexity" evidence="1">
    <location>
        <begin position="175"/>
        <end position="186"/>
    </location>
</feature>
<dbReference type="VEuPathDB" id="TriTrypDB:TcCLB.510921.30"/>
<dbReference type="VEuPathDB" id="TriTrypDB:TcCLB.508939.30"/>
<feature type="compositionally biased region" description="Polar residues" evidence="1">
    <location>
        <begin position="354"/>
        <end position="388"/>
    </location>
</feature>
<protein>
    <submittedName>
        <fullName evidence="3">Mucin-associated surface protein (MASP)</fullName>
    </submittedName>
</protein>
<organism evidence="3 4">
    <name type="scientific">Trypanosoma cruzi</name>
    <dbReference type="NCBI Taxonomy" id="5693"/>
    <lineage>
        <taxon>Eukaryota</taxon>
        <taxon>Discoba</taxon>
        <taxon>Euglenozoa</taxon>
        <taxon>Kinetoplastea</taxon>
        <taxon>Metakinetoplastina</taxon>
        <taxon>Trypanosomatida</taxon>
        <taxon>Trypanosomatidae</taxon>
        <taxon>Trypanosoma</taxon>
        <taxon>Schizotrypanum</taxon>
    </lineage>
</organism>
<keyword evidence="2" id="KW-1133">Transmembrane helix</keyword>
<feature type="transmembrane region" description="Helical" evidence="2">
    <location>
        <begin position="52"/>
        <end position="70"/>
    </location>
</feature>
<feature type="compositionally biased region" description="Basic and acidic residues" evidence="1">
    <location>
        <begin position="406"/>
        <end position="420"/>
    </location>
</feature>